<proteinExistence type="predicted"/>
<keyword evidence="3" id="KW-1185">Reference proteome</keyword>
<evidence type="ECO:0000313" key="3">
    <source>
        <dbReference type="Proteomes" id="UP001497453"/>
    </source>
</evidence>
<reference evidence="3" key="1">
    <citation type="submission" date="2024-04" db="EMBL/GenBank/DDBJ databases">
        <authorList>
            <person name="Shaw F."/>
            <person name="Minotto A."/>
        </authorList>
    </citation>
    <scope>NUCLEOTIDE SEQUENCE [LARGE SCALE GENOMIC DNA]</scope>
</reference>
<evidence type="ECO:0000259" key="1">
    <source>
        <dbReference type="Pfam" id="PF12697"/>
    </source>
</evidence>
<dbReference type="InterPro" id="IPR000073">
    <property type="entry name" value="AB_hydrolase_1"/>
</dbReference>
<protein>
    <recommendedName>
        <fullName evidence="1">AB hydrolase-1 domain-containing protein</fullName>
    </recommendedName>
</protein>
<feature type="domain" description="AB hydrolase-1" evidence="1">
    <location>
        <begin position="30"/>
        <end position="340"/>
    </location>
</feature>
<dbReference type="Gene3D" id="3.40.50.1820">
    <property type="entry name" value="alpha/beta hydrolase"/>
    <property type="match status" value="1"/>
</dbReference>
<evidence type="ECO:0000313" key="2">
    <source>
        <dbReference type="EMBL" id="CAL1712123.1"/>
    </source>
</evidence>
<gene>
    <name evidence="2" type="ORF">GFSPODELE1_LOCUS8679</name>
</gene>
<name>A0ABP1DYL1_9APHY</name>
<sequence length="345" mass="38204">MPTAQVNEEGAVLFYEDSGPPADSTTYTTVVLIHGLIFHGAVFRRLLPHAVPKNLRLVSVNLRDYPGSSPYAQSELDAFRSANENVQTEAITNLEKQRNEDGTVSGGLALITWSMSNILSLSFLAHADTLPHATKSLLDKYLRTIVLHDASIATLGVNPYIAATSLGSSSTVLYSPLRDQSLPFPERVKRFSTWVSSYYTKVDDLATLTPDLIISREPIQGAGKIPTVQRMSPEEIRATTDFGVLERSHDSIRLVNSRIYSRNLRRALGVGMEGEDIPWPKVKVLALWCDTGIVDTVWAAKAIYDLLHGEEGVTREVALQKLEGANHFVHWDEPELFVEAVSRHI</sequence>
<organism evidence="2 3">
    <name type="scientific">Somion occarium</name>
    <dbReference type="NCBI Taxonomy" id="3059160"/>
    <lineage>
        <taxon>Eukaryota</taxon>
        <taxon>Fungi</taxon>
        <taxon>Dikarya</taxon>
        <taxon>Basidiomycota</taxon>
        <taxon>Agaricomycotina</taxon>
        <taxon>Agaricomycetes</taxon>
        <taxon>Polyporales</taxon>
        <taxon>Cerrenaceae</taxon>
        <taxon>Somion</taxon>
    </lineage>
</organism>
<dbReference type="SUPFAM" id="SSF53474">
    <property type="entry name" value="alpha/beta-Hydrolases"/>
    <property type="match status" value="1"/>
</dbReference>
<dbReference type="Pfam" id="PF12697">
    <property type="entry name" value="Abhydrolase_6"/>
    <property type="match status" value="1"/>
</dbReference>
<dbReference type="Proteomes" id="UP001497453">
    <property type="component" value="Chromosome 7"/>
</dbReference>
<dbReference type="InterPro" id="IPR029058">
    <property type="entry name" value="AB_hydrolase_fold"/>
</dbReference>
<dbReference type="EMBL" id="OZ037950">
    <property type="protein sequence ID" value="CAL1712123.1"/>
    <property type="molecule type" value="Genomic_DNA"/>
</dbReference>
<accession>A0ABP1DYL1</accession>